<dbReference type="InterPro" id="IPR010730">
    <property type="entry name" value="HET"/>
</dbReference>
<comment type="caution">
    <text evidence="2">The sequence shown here is derived from an EMBL/GenBank/DDBJ whole genome shotgun (WGS) entry which is preliminary data.</text>
</comment>
<evidence type="ECO:0000313" key="3">
    <source>
        <dbReference type="Proteomes" id="UP001276659"/>
    </source>
</evidence>
<keyword evidence="3" id="KW-1185">Reference proteome</keyword>
<evidence type="ECO:0000259" key="1">
    <source>
        <dbReference type="Pfam" id="PF06985"/>
    </source>
</evidence>
<dbReference type="EMBL" id="JASNWA010000004">
    <property type="protein sequence ID" value="KAK3176098.1"/>
    <property type="molecule type" value="Genomic_DNA"/>
</dbReference>
<reference evidence="2" key="1">
    <citation type="submission" date="2022-11" db="EMBL/GenBank/DDBJ databases">
        <title>Chromosomal genome sequence assembly and mating type (MAT) locus characterization of the leprose asexual lichenized fungus Lepraria neglecta (Nyl.) Erichsen.</title>
        <authorList>
            <person name="Allen J.L."/>
            <person name="Pfeffer B."/>
        </authorList>
    </citation>
    <scope>NUCLEOTIDE SEQUENCE</scope>
    <source>
        <strain evidence="2">Allen 5258</strain>
    </source>
</reference>
<evidence type="ECO:0000313" key="2">
    <source>
        <dbReference type="EMBL" id="KAK3176098.1"/>
    </source>
</evidence>
<dbReference type="Proteomes" id="UP001276659">
    <property type="component" value="Unassembled WGS sequence"/>
</dbReference>
<dbReference type="AlphaFoldDB" id="A0AAE0DMY1"/>
<protein>
    <recommendedName>
        <fullName evidence="1">Heterokaryon incompatibility domain-containing protein</fullName>
    </recommendedName>
</protein>
<name>A0AAE0DMY1_9LECA</name>
<gene>
    <name evidence="2" type="ORF">OEA41_007420</name>
</gene>
<dbReference type="Pfam" id="PF06985">
    <property type="entry name" value="HET"/>
    <property type="match status" value="1"/>
</dbReference>
<dbReference type="PANTHER" id="PTHR33112">
    <property type="entry name" value="DOMAIN PROTEIN, PUTATIVE-RELATED"/>
    <property type="match status" value="1"/>
</dbReference>
<organism evidence="2 3">
    <name type="scientific">Lepraria neglecta</name>
    <dbReference type="NCBI Taxonomy" id="209136"/>
    <lineage>
        <taxon>Eukaryota</taxon>
        <taxon>Fungi</taxon>
        <taxon>Dikarya</taxon>
        <taxon>Ascomycota</taxon>
        <taxon>Pezizomycotina</taxon>
        <taxon>Lecanoromycetes</taxon>
        <taxon>OSLEUM clade</taxon>
        <taxon>Lecanoromycetidae</taxon>
        <taxon>Lecanorales</taxon>
        <taxon>Lecanorineae</taxon>
        <taxon>Stereocaulaceae</taxon>
        <taxon>Lepraria</taxon>
    </lineage>
</organism>
<accession>A0AAE0DMY1</accession>
<proteinExistence type="predicted"/>
<feature type="domain" description="Heterokaryon incompatibility" evidence="1">
    <location>
        <begin position="5"/>
        <end position="152"/>
    </location>
</feature>
<dbReference type="PANTHER" id="PTHR33112:SF10">
    <property type="entry name" value="TOL"/>
    <property type="match status" value="1"/>
</dbReference>
<sequence length="546" mass="61698">MHGIYAALSYSWGDDSSSMLKLRELNLAALQGEIKFGELRRSHQHGIQVARELGYDYIWIDALCIIQGDSHDWAKQASLILEIYGNADLTIVAGRSDDSKKGFLESMSATSSALLAQLPYSSWDGMKTCCFIGRLRNRIIGPVSDRAWCFQEALISRRMIIYGEQQLSFRCRERHDFEDGHWESVGPRDAWYNYSFLARHLASPGFHPKVFQADNRNSTDRLNFKVQSILNSLPASTGIDFTGIGQILKAWYGITTEYSSRSFFDPTDNHAALSGMVRLMQQALTRCGLDSDRVRYMAGLWEIDMVDGLLWSSHRITDWQLTALQAPVYEGRVVRRAPSWSWMALVGPICQRSSVGQRLCRPANPDRKTWSPEPDGWGPSMIEYKKFPDPFRLEVKAYIREVRISQQRKSEPSFNIFDLDAARAGSERSIAKHTVPLEVADSGGTKNESTAFATALFDMEYAGNRPVQMWAMSVTSEEGLLLKQSQDPKFGSVVYERLGIYAVDAPSRPDAMPTFYPKESLGMESFSLNGYFVIKDKLPMETVVLI</sequence>